<feature type="transmembrane region" description="Helical" evidence="6">
    <location>
        <begin position="335"/>
        <end position="359"/>
    </location>
</feature>
<dbReference type="Pfam" id="PF13520">
    <property type="entry name" value="AA_permease_2"/>
    <property type="match status" value="1"/>
</dbReference>
<dbReference type="Proteomes" id="UP000198575">
    <property type="component" value="Unassembled WGS sequence"/>
</dbReference>
<dbReference type="InterPro" id="IPR002293">
    <property type="entry name" value="AA/rel_permease1"/>
</dbReference>
<feature type="transmembrane region" description="Helical" evidence="6">
    <location>
        <begin position="255"/>
        <end position="281"/>
    </location>
</feature>
<protein>
    <submittedName>
        <fullName evidence="7">Amino acid/polyamine/organocation transporter, APC superfamily</fullName>
    </submittedName>
</protein>
<dbReference type="PANTHER" id="PTHR43243:SF4">
    <property type="entry name" value="CATIONIC AMINO ACID TRANSPORTER 4"/>
    <property type="match status" value="1"/>
</dbReference>
<evidence type="ECO:0000256" key="3">
    <source>
        <dbReference type="ARBA" id="ARBA00022692"/>
    </source>
</evidence>
<evidence type="ECO:0000256" key="2">
    <source>
        <dbReference type="ARBA" id="ARBA00022448"/>
    </source>
</evidence>
<feature type="transmembrane region" description="Helical" evidence="6">
    <location>
        <begin position="379"/>
        <end position="403"/>
    </location>
</feature>
<dbReference type="EMBL" id="FOVF01000001">
    <property type="protein sequence ID" value="SFM95608.1"/>
    <property type="molecule type" value="Genomic_DNA"/>
</dbReference>
<name>A0A1I4V342_9GAMM</name>
<feature type="transmembrane region" description="Helical" evidence="6">
    <location>
        <begin position="493"/>
        <end position="513"/>
    </location>
</feature>
<feature type="transmembrane region" description="Helical" evidence="6">
    <location>
        <begin position="170"/>
        <end position="193"/>
    </location>
</feature>
<keyword evidence="2" id="KW-0813">Transport</keyword>
<proteinExistence type="predicted"/>
<feature type="transmembrane region" description="Helical" evidence="6">
    <location>
        <begin position="126"/>
        <end position="150"/>
    </location>
</feature>
<dbReference type="AlphaFoldDB" id="A0A1I4V342"/>
<evidence type="ECO:0000256" key="6">
    <source>
        <dbReference type="SAM" id="Phobius"/>
    </source>
</evidence>
<feature type="transmembrane region" description="Helical" evidence="6">
    <location>
        <begin position="435"/>
        <end position="453"/>
    </location>
</feature>
<keyword evidence="8" id="KW-1185">Reference proteome</keyword>
<gene>
    <name evidence="7" type="ORF">SAMN05216289_10170</name>
</gene>
<evidence type="ECO:0000256" key="5">
    <source>
        <dbReference type="ARBA" id="ARBA00023136"/>
    </source>
</evidence>
<evidence type="ECO:0000313" key="8">
    <source>
        <dbReference type="Proteomes" id="UP000198575"/>
    </source>
</evidence>
<accession>A0A1I4V342</accession>
<keyword evidence="5 6" id="KW-0472">Membrane</keyword>
<dbReference type="Gene3D" id="1.20.1740.10">
    <property type="entry name" value="Amino acid/polyamine transporter I"/>
    <property type="match status" value="1"/>
</dbReference>
<feature type="transmembrane region" description="Helical" evidence="6">
    <location>
        <begin position="200"/>
        <end position="219"/>
    </location>
</feature>
<feature type="transmembrane region" description="Helical" evidence="6">
    <location>
        <begin position="459"/>
        <end position="481"/>
    </location>
</feature>
<dbReference type="GO" id="GO:0016020">
    <property type="term" value="C:membrane"/>
    <property type="evidence" value="ECO:0007669"/>
    <property type="project" value="UniProtKB-SubCell"/>
</dbReference>
<sequence length="545" mass="57888">MQIKLHCTSFSGFHAVRASRLCSPSTFGIVRGRCRRQLAHKNTATKPFRYRFGENTMSMGLFATKPVEPAPHVDAGEPVEGSLGGEATLKRTLTATQLVLLGVGAVIGAGIFVLTGHAAAAHAGPAIILSFVFAGIACAFAGLCYAEFAALLPVSGSAYSYSYATLGEAVAWFIGWNLVLEYLFAASTVAVGWSSYFNSFLATFGVALPAALSTAPLNVVDGKLIYTGGLFNLPAVAIVAAVATIGYYGIRQSAFANAIIVTIKVVVILLFVAFSLQYVNADNWVPFIPENQGQGKFGWDGIFRGASVVFFAYIGFDAVSTAAGEAKNPQRDMPIGILGSLVICTVIYIIVSAVLTGMMPYNLLGTPKPVATALEAYPALSWLKVLVEIGAIAGLSSVILVMLMGQPRIFFSMAQDGLIPKIFGKVHPKHQTPHVGTIFVGVVAAALAGFLPISFLGDLVSMGTLLAFATVSAGVLVLRYTQPNLNRPFRVPAAIIICPLGALTCLYLFWQAFQENWEVMLGWTLIGVVIYAVYGYGHSKLRRAS</sequence>
<feature type="transmembrane region" description="Helical" evidence="6">
    <location>
        <begin position="301"/>
        <end position="323"/>
    </location>
</feature>
<keyword evidence="4 6" id="KW-1133">Transmembrane helix</keyword>
<dbReference type="STRING" id="578942.SAMN05216289_10170"/>
<keyword evidence="3 6" id="KW-0812">Transmembrane</keyword>
<evidence type="ECO:0000313" key="7">
    <source>
        <dbReference type="EMBL" id="SFM95608.1"/>
    </source>
</evidence>
<dbReference type="GO" id="GO:0015171">
    <property type="term" value="F:amino acid transmembrane transporter activity"/>
    <property type="evidence" value="ECO:0007669"/>
    <property type="project" value="TreeGrafter"/>
</dbReference>
<comment type="subcellular location">
    <subcellularLocation>
        <location evidence="1">Membrane</location>
        <topology evidence="1">Multi-pass membrane protein</topology>
    </subcellularLocation>
</comment>
<dbReference type="PIRSF" id="PIRSF006060">
    <property type="entry name" value="AA_transporter"/>
    <property type="match status" value="1"/>
</dbReference>
<dbReference type="PANTHER" id="PTHR43243">
    <property type="entry name" value="INNER MEMBRANE TRANSPORTER YGJI-RELATED"/>
    <property type="match status" value="1"/>
</dbReference>
<reference evidence="7 8" key="1">
    <citation type="submission" date="2016-10" db="EMBL/GenBank/DDBJ databases">
        <authorList>
            <person name="de Groot N.N."/>
        </authorList>
    </citation>
    <scope>NUCLEOTIDE SEQUENCE [LARGE SCALE GENOMIC DNA]</scope>
    <source>
        <strain evidence="7 8">CGMCC 1.7659</strain>
    </source>
</reference>
<feature type="transmembrane region" description="Helical" evidence="6">
    <location>
        <begin position="519"/>
        <end position="537"/>
    </location>
</feature>
<feature type="transmembrane region" description="Helical" evidence="6">
    <location>
        <begin position="225"/>
        <end position="248"/>
    </location>
</feature>
<organism evidence="7 8">
    <name type="scientific">Dokdonella immobilis</name>
    <dbReference type="NCBI Taxonomy" id="578942"/>
    <lineage>
        <taxon>Bacteria</taxon>
        <taxon>Pseudomonadati</taxon>
        <taxon>Pseudomonadota</taxon>
        <taxon>Gammaproteobacteria</taxon>
        <taxon>Lysobacterales</taxon>
        <taxon>Rhodanobacteraceae</taxon>
        <taxon>Dokdonella</taxon>
    </lineage>
</organism>
<evidence type="ECO:0000256" key="1">
    <source>
        <dbReference type="ARBA" id="ARBA00004141"/>
    </source>
</evidence>
<feature type="transmembrane region" description="Helical" evidence="6">
    <location>
        <begin position="95"/>
        <end position="114"/>
    </location>
</feature>
<evidence type="ECO:0000256" key="4">
    <source>
        <dbReference type="ARBA" id="ARBA00022989"/>
    </source>
</evidence>